<name>A0A1X9SYI5_9BACT</name>
<keyword evidence="4" id="KW-0547">Nucleotide-binding</keyword>
<dbReference type="STRING" id="1660073.CSUIS_1579"/>
<keyword evidence="2" id="KW-0813">Transport</keyword>
<dbReference type="RefSeq" id="WP_086298430.1">
    <property type="nucleotide sequence ID" value="NZ_CP018789.1"/>
</dbReference>
<feature type="transmembrane region" description="Helical" evidence="8">
    <location>
        <begin position="70"/>
        <end position="95"/>
    </location>
</feature>
<accession>A0A1X9SYI5</accession>
<dbReference type="InterPro" id="IPR027417">
    <property type="entry name" value="P-loop_NTPase"/>
</dbReference>
<evidence type="ECO:0000256" key="2">
    <source>
        <dbReference type="ARBA" id="ARBA00022448"/>
    </source>
</evidence>
<evidence type="ECO:0000256" key="4">
    <source>
        <dbReference type="ARBA" id="ARBA00022741"/>
    </source>
</evidence>
<dbReference type="SUPFAM" id="SSF52540">
    <property type="entry name" value="P-loop containing nucleoside triphosphate hydrolases"/>
    <property type="match status" value="1"/>
</dbReference>
<dbReference type="GO" id="GO:0005524">
    <property type="term" value="F:ATP binding"/>
    <property type="evidence" value="ECO:0007669"/>
    <property type="project" value="UniProtKB-KW"/>
</dbReference>
<keyword evidence="6 8" id="KW-1133">Transmembrane helix</keyword>
<evidence type="ECO:0000313" key="10">
    <source>
        <dbReference type="Proteomes" id="UP000194260"/>
    </source>
</evidence>
<dbReference type="InterPro" id="IPR036640">
    <property type="entry name" value="ABC1_TM_sf"/>
</dbReference>
<dbReference type="KEGG" id="camy:CSUIS_1579"/>
<proteinExistence type="predicted"/>
<keyword evidence="7 8" id="KW-0472">Membrane</keyword>
<dbReference type="Gene3D" id="3.40.50.300">
    <property type="entry name" value="P-loop containing nucleotide triphosphate hydrolases"/>
    <property type="match status" value="1"/>
</dbReference>
<dbReference type="EMBL" id="CP018789">
    <property type="protein sequence ID" value="ARR01357.1"/>
    <property type="molecule type" value="Genomic_DNA"/>
</dbReference>
<evidence type="ECO:0000256" key="3">
    <source>
        <dbReference type="ARBA" id="ARBA00022692"/>
    </source>
</evidence>
<comment type="subcellular location">
    <subcellularLocation>
        <location evidence="1">Cell membrane</location>
        <topology evidence="1">Multi-pass membrane protein</topology>
    </subcellularLocation>
</comment>
<dbReference type="AlphaFoldDB" id="A0A1X9SYI5"/>
<dbReference type="GO" id="GO:0043190">
    <property type="term" value="C:ATP-binding cassette (ABC) transporter complex"/>
    <property type="evidence" value="ECO:0007669"/>
    <property type="project" value="TreeGrafter"/>
</dbReference>
<evidence type="ECO:0000256" key="7">
    <source>
        <dbReference type="ARBA" id="ARBA00023136"/>
    </source>
</evidence>
<dbReference type="Proteomes" id="UP000194260">
    <property type="component" value="Chromosome"/>
</dbReference>
<evidence type="ECO:0000256" key="8">
    <source>
        <dbReference type="SAM" id="Phobius"/>
    </source>
</evidence>
<evidence type="ECO:0000256" key="6">
    <source>
        <dbReference type="ARBA" id="ARBA00022989"/>
    </source>
</evidence>
<keyword evidence="3 8" id="KW-0812">Transmembrane</keyword>
<organism evidence="9 10">
    <name type="scientific">Campylobacter porcelli</name>
    <dbReference type="NCBI Taxonomy" id="1660073"/>
    <lineage>
        <taxon>Bacteria</taxon>
        <taxon>Pseudomonadati</taxon>
        <taxon>Campylobacterota</taxon>
        <taxon>Epsilonproteobacteria</taxon>
        <taxon>Campylobacterales</taxon>
        <taxon>Campylobacteraceae</taxon>
        <taxon>Campylobacter</taxon>
    </lineage>
</organism>
<dbReference type="PANTHER" id="PTHR43553:SF11">
    <property type="entry name" value="ABC TRANSPORTER ATP-BINDING_PERMEASE PROTEIN YOJI"/>
    <property type="match status" value="1"/>
</dbReference>
<evidence type="ECO:0000256" key="5">
    <source>
        <dbReference type="ARBA" id="ARBA00022840"/>
    </source>
</evidence>
<dbReference type="InterPro" id="IPR050095">
    <property type="entry name" value="ECF_ABC_transporter_ATP-bd"/>
</dbReference>
<dbReference type="GO" id="GO:0042626">
    <property type="term" value="F:ATPase-coupled transmembrane transporter activity"/>
    <property type="evidence" value="ECO:0007669"/>
    <property type="project" value="TreeGrafter"/>
</dbReference>
<evidence type="ECO:0000256" key="1">
    <source>
        <dbReference type="ARBA" id="ARBA00004651"/>
    </source>
</evidence>
<sequence>MKFYLKSTFELILILFLIFAVISRAIITHLGHNFVYNIRLKIVKEILNAKFESINKIPKNKLLASLTSDIAYLSPGIGILVMLCLAVMIVISFYFMKRTYTYFNRHRLGKNTLYKDYSECIEGQKKRLALINALLENRSLLLLDEWATNQDPNFKAIFYNEILPYLNSLGFTIILISHDGRYFYAAQKIYEIKK</sequence>
<reference evidence="10" key="1">
    <citation type="journal article" date="2017" name="Genome Biol. Evol.">
        <title>Comparative Genomic Analysis Identifies a Campylobacter Clade Deficient in Selenium Metabolism.</title>
        <authorList>
            <person name="Miller W.G."/>
            <person name="Yee E."/>
            <person name="Lopes B.S."/>
            <person name="Chapman M.H."/>
            <person name="Huynh S."/>
            <person name="Bono J.L."/>
            <person name="Parker C.T."/>
            <person name="Strachan N.J.C."/>
            <person name="Forbes K.J."/>
        </authorList>
    </citation>
    <scope>NUCLEOTIDE SEQUENCE [LARGE SCALE GENOMIC DNA]</scope>
    <source>
        <strain evidence="10">RM6137</strain>
    </source>
</reference>
<keyword evidence="5 9" id="KW-0067">ATP-binding</keyword>
<dbReference type="PANTHER" id="PTHR43553">
    <property type="entry name" value="HEAVY METAL TRANSPORTER"/>
    <property type="match status" value="1"/>
</dbReference>
<protein>
    <submittedName>
        <fullName evidence="9">ABC transporter, ATP-binding/permease protein</fullName>
    </submittedName>
</protein>
<evidence type="ECO:0000313" key="9">
    <source>
        <dbReference type="EMBL" id="ARR01357.1"/>
    </source>
</evidence>
<gene>
    <name evidence="9" type="ORF">CSUIS_1579</name>
</gene>
<dbReference type="SUPFAM" id="SSF90123">
    <property type="entry name" value="ABC transporter transmembrane region"/>
    <property type="match status" value="1"/>
</dbReference>